<dbReference type="Gene3D" id="2.30.22.10">
    <property type="entry name" value="Head domain of nucleotide exchange factor GrpE"/>
    <property type="match status" value="1"/>
</dbReference>
<dbReference type="GO" id="GO:0000774">
    <property type="term" value="F:adenyl-nucleotide exchange factor activity"/>
    <property type="evidence" value="ECO:0007669"/>
    <property type="project" value="InterPro"/>
</dbReference>
<gene>
    <name evidence="5" type="ORF">METZ01_LOCUS19016</name>
</gene>
<organism evidence="5">
    <name type="scientific">marine metagenome</name>
    <dbReference type="NCBI Taxonomy" id="408172"/>
    <lineage>
        <taxon>unclassified sequences</taxon>
        <taxon>metagenomes</taxon>
        <taxon>ecological metagenomes</taxon>
    </lineage>
</organism>
<evidence type="ECO:0000256" key="4">
    <source>
        <dbReference type="SAM" id="MobiDB-lite"/>
    </source>
</evidence>
<accession>A0A381PGQ6</accession>
<dbReference type="Pfam" id="PF01025">
    <property type="entry name" value="GrpE"/>
    <property type="match status" value="1"/>
</dbReference>
<reference evidence="5" key="1">
    <citation type="submission" date="2018-05" db="EMBL/GenBank/DDBJ databases">
        <authorList>
            <person name="Lanie J.A."/>
            <person name="Ng W.-L."/>
            <person name="Kazmierczak K.M."/>
            <person name="Andrzejewski T.M."/>
            <person name="Davidsen T.M."/>
            <person name="Wayne K.J."/>
            <person name="Tettelin H."/>
            <person name="Glass J.I."/>
            <person name="Rusch D."/>
            <person name="Podicherti R."/>
            <person name="Tsui H.-C.T."/>
            <person name="Winkler M.E."/>
        </authorList>
    </citation>
    <scope>NUCLEOTIDE SEQUENCE</scope>
</reference>
<comment type="similarity">
    <text evidence="1">Belongs to the GrpE family.</text>
</comment>
<sequence>MAVDCDEEVSNDPDIETPEPLNVESQEPLSVEELIEALESVTTERDDFRDSLQRLQAEFENFRRRSSGELAQQVSNGVARLVESLLPVLDACDAATAQGLEDVVPIKSSLDAVLQKHGLTRIEAVGALFDPNQHEAVLHEAGDGGEQVVIEELRPGYRWGKRVMRAAMVKVRD</sequence>
<dbReference type="PANTHER" id="PTHR21237:SF23">
    <property type="entry name" value="GRPE PROTEIN HOMOLOG, MITOCHONDRIAL"/>
    <property type="match status" value="1"/>
</dbReference>
<dbReference type="Gene3D" id="3.90.20.20">
    <property type="match status" value="1"/>
</dbReference>
<dbReference type="SUPFAM" id="SSF51064">
    <property type="entry name" value="Head domain of nucleotide exchange factor GrpE"/>
    <property type="match status" value="1"/>
</dbReference>
<evidence type="ECO:0000256" key="2">
    <source>
        <dbReference type="ARBA" id="ARBA00023186"/>
    </source>
</evidence>
<name>A0A381PGQ6_9ZZZZ</name>
<dbReference type="GO" id="GO:0006457">
    <property type="term" value="P:protein folding"/>
    <property type="evidence" value="ECO:0007669"/>
    <property type="project" value="InterPro"/>
</dbReference>
<dbReference type="PRINTS" id="PR00773">
    <property type="entry name" value="GRPEPROTEIN"/>
</dbReference>
<evidence type="ECO:0000256" key="1">
    <source>
        <dbReference type="ARBA" id="ARBA00009054"/>
    </source>
</evidence>
<dbReference type="PANTHER" id="PTHR21237">
    <property type="entry name" value="GRPE PROTEIN"/>
    <property type="match status" value="1"/>
</dbReference>
<dbReference type="InterPro" id="IPR000740">
    <property type="entry name" value="GrpE"/>
</dbReference>
<proteinExistence type="inferred from homology"/>
<dbReference type="InterPro" id="IPR009012">
    <property type="entry name" value="GrpE_head"/>
</dbReference>
<dbReference type="InterPro" id="IPR013805">
    <property type="entry name" value="GrpE_CC"/>
</dbReference>
<dbReference type="GO" id="GO:0042803">
    <property type="term" value="F:protein homodimerization activity"/>
    <property type="evidence" value="ECO:0007669"/>
    <property type="project" value="InterPro"/>
</dbReference>
<feature type="coiled-coil region" evidence="3">
    <location>
        <begin position="31"/>
        <end position="65"/>
    </location>
</feature>
<feature type="compositionally biased region" description="Acidic residues" evidence="4">
    <location>
        <begin position="1"/>
        <end position="17"/>
    </location>
</feature>
<evidence type="ECO:0008006" key="6">
    <source>
        <dbReference type="Google" id="ProtNLM"/>
    </source>
</evidence>
<dbReference type="CDD" id="cd00446">
    <property type="entry name" value="GrpE"/>
    <property type="match status" value="1"/>
</dbReference>
<dbReference type="HAMAP" id="MF_01151">
    <property type="entry name" value="GrpE"/>
    <property type="match status" value="1"/>
</dbReference>
<dbReference type="GO" id="GO:0051087">
    <property type="term" value="F:protein-folding chaperone binding"/>
    <property type="evidence" value="ECO:0007669"/>
    <property type="project" value="InterPro"/>
</dbReference>
<dbReference type="SUPFAM" id="SSF58014">
    <property type="entry name" value="Coiled-coil domain of nucleotide exchange factor GrpE"/>
    <property type="match status" value="1"/>
</dbReference>
<keyword evidence="2" id="KW-0143">Chaperone</keyword>
<evidence type="ECO:0000256" key="3">
    <source>
        <dbReference type="SAM" id="Coils"/>
    </source>
</evidence>
<dbReference type="EMBL" id="UINC01000977">
    <property type="protein sequence ID" value="SUZ66162.1"/>
    <property type="molecule type" value="Genomic_DNA"/>
</dbReference>
<dbReference type="AlphaFoldDB" id="A0A381PGQ6"/>
<keyword evidence="3" id="KW-0175">Coiled coil</keyword>
<dbReference type="GO" id="GO:0051082">
    <property type="term" value="F:unfolded protein binding"/>
    <property type="evidence" value="ECO:0007669"/>
    <property type="project" value="TreeGrafter"/>
</dbReference>
<protein>
    <recommendedName>
        <fullName evidence="6">Nucleotide exchange factor GrpE</fullName>
    </recommendedName>
</protein>
<evidence type="ECO:0000313" key="5">
    <source>
        <dbReference type="EMBL" id="SUZ66162.1"/>
    </source>
</evidence>
<feature type="region of interest" description="Disordered" evidence="4">
    <location>
        <begin position="1"/>
        <end position="25"/>
    </location>
</feature>